<name>A0A919JU52_9ACTN</name>
<reference evidence="1" key="1">
    <citation type="submission" date="2021-01" db="EMBL/GenBank/DDBJ databases">
        <title>Whole genome shotgun sequence of Actinoplanes rishiriensis NBRC 108556.</title>
        <authorList>
            <person name="Komaki H."/>
            <person name="Tamura T."/>
        </authorList>
    </citation>
    <scope>NUCLEOTIDE SEQUENCE</scope>
    <source>
        <strain evidence="1">NBRC 108556</strain>
    </source>
</reference>
<sequence>MRLSLAGLPGKTLLCVNHSRDDPAAATGRENCGLMTAPLHVIAGLGSGQLATIAHPRQDAWPAERLGELADTGVSVLVSALTTAEQERLGLSDTAEAAAEVGMDFIAFPAAEDAVPREEATKVILLAGRLAANVRAGRFVVTQCFGGVGRSTLLACTTLVLLGVGPADALRRVTGGSDMPVTRDWLYDLAHQRTAPQ</sequence>
<dbReference type="AlphaFoldDB" id="A0A919JU52"/>
<dbReference type="SUPFAM" id="SSF52799">
    <property type="entry name" value="(Phosphotyrosine protein) phosphatases II"/>
    <property type="match status" value="1"/>
</dbReference>
<dbReference type="Gene3D" id="3.90.190.10">
    <property type="entry name" value="Protein tyrosine phosphatase superfamily"/>
    <property type="match status" value="1"/>
</dbReference>
<gene>
    <name evidence="1" type="ORF">Ari01nite_11650</name>
</gene>
<dbReference type="EMBL" id="BOMV01000007">
    <property type="protein sequence ID" value="GIE93700.1"/>
    <property type="molecule type" value="Genomic_DNA"/>
</dbReference>
<evidence type="ECO:0000313" key="1">
    <source>
        <dbReference type="EMBL" id="GIE93700.1"/>
    </source>
</evidence>
<evidence type="ECO:0008006" key="3">
    <source>
        <dbReference type="Google" id="ProtNLM"/>
    </source>
</evidence>
<protein>
    <recommendedName>
        <fullName evidence="3">Tyrosine specific protein phosphatases domain-containing protein</fullName>
    </recommendedName>
</protein>
<accession>A0A919JU52</accession>
<organism evidence="1 2">
    <name type="scientific">Paractinoplanes rishiriensis</name>
    <dbReference type="NCBI Taxonomy" id="1050105"/>
    <lineage>
        <taxon>Bacteria</taxon>
        <taxon>Bacillati</taxon>
        <taxon>Actinomycetota</taxon>
        <taxon>Actinomycetes</taxon>
        <taxon>Micromonosporales</taxon>
        <taxon>Micromonosporaceae</taxon>
        <taxon>Paractinoplanes</taxon>
    </lineage>
</organism>
<proteinExistence type="predicted"/>
<dbReference type="InterPro" id="IPR029021">
    <property type="entry name" value="Prot-tyrosine_phosphatase-like"/>
</dbReference>
<dbReference type="Proteomes" id="UP000636960">
    <property type="component" value="Unassembled WGS sequence"/>
</dbReference>
<comment type="caution">
    <text evidence="1">The sequence shown here is derived from an EMBL/GenBank/DDBJ whole genome shotgun (WGS) entry which is preliminary data.</text>
</comment>
<evidence type="ECO:0000313" key="2">
    <source>
        <dbReference type="Proteomes" id="UP000636960"/>
    </source>
</evidence>
<keyword evidence="2" id="KW-1185">Reference proteome</keyword>